<keyword evidence="4 5" id="KW-0472">Membrane</keyword>
<evidence type="ECO:0000256" key="4">
    <source>
        <dbReference type="ARBA" id="ARBA00023136"/>
    </source>
</evidence>
<accession>A0A3B0U4J7</accession>
<keyword evidence="1" id="KW-1003">Cell membrane</keyword>
<evidence type="ECO:0000313" key="7">
    <source>
        <dbReference type="EMBL" id="VAW20537.1"/>
    </source>
</evidence>
<evidence type="ECO:0000256" key="2">
    <source>
        <dbReference type="ARBA" id="ARBA00022692"/>
    </source>
</evidence>
<protein>
    <recommendedName>
        <fullName evidence="6">Lipopolysaccharide assembly protein A domain-containing protein</fullName>
    </recommendedName>
</protein>
<keyword evidence="2 5" id="KW-0812">Transmembrane</keyword>
<evidence type="ECO:0000256" key="5">
    <source>
        <dbReference type="SAM" id="Phobius"/>
    </source>
</evidence>
<name>A0A3B0U4J7_9ZZZZ</name>
<sequence>MFKRLVSWFILVPLSLLLVVFALANRQLVVVNFDPLPLQTPLLAAVEVPLFVVIYGVLIAGIFLGGFAAWFAQSTQRRQKRLWRRQARNLEKQRDNISQKGTSIKAVTTPGAREKSALVDPLR</sequence>
<feature type="domain" description="Lipopolysaccharide assembly protein A" evidence="6">
    <location>
        <begin position="25"/>
        <end position="94"/>
    </location>
</feature>
<keyword evidence="3 5" id="KW-1133">Transmembrane helix</keyword>
<evidence type="ECO:0000256" key="3">
    <source>
        <dbReference type="ARBA" id="ARBA00022989"/>
    </source>
</evidence>
<dbReference type="InterPro" id="IPR010445">
    <property type="entry name" value="LapA_dom"/>
</dbReference>
<evidence type="ECO:0000256" key="1">
    <source>
        <dbReference type="ARBA" id="ARBA00022475"/>
    </source>
</evidence>
<reference evidence="7" key="1">
    <citation type="submission" date="2018-06" db="EMBL/GenBank/DDBJ databases">
        <authorList>
            <person name="Zhirakovskaya E."/>
        </authorList>
    </citation>
    <scope>NUCLEOTIDE SEQUENCE</scope>
</reference>
<organism evidence="7">
    <name type="scientific">hydrothermal vent metagenome</name>
    <dbReference type="NCBI Taxonomy" id="652676"/>
    <lineage>
        <taxon>unclassified sequences</taxon>
        <taxon>metagenomes</taxon>
        <taxon>ecological metagenomes</taxon>
    </lineage>
</organism>
<gene>
    <name evidence="7" type="ORF">MNBD_ALPHA12-712</name>
</gene>
<dbReference type="AlphaFoldDB" id="A0A3B0U4J7"/>
<evidence type="ECO:0000259" key="6">
    <source>
        <dbReference type="Pfam" id="PF06305"/>
    </source>
</evidence>
<proteinExistence type="predicted"/>
<feature type="transmembrane region" description="Helical" evidence="5">
    <location>
        <begin position="50"/>
        <end position="72"/>
    </location>
</feature>
<dbReference type="GO" id="GO:0005886">
    <property type="term" value="C:plasma membrane"/>
    <property type="evidence" value="ECO:0007669"/>
    <property type="project" value="InterPro"/>
</dbReference>
<dbReference type="EMBL" id="UOEO01000142">
    <property type="protein sequence ID" value="VAW20537.1"/>
    <property type="molecule type" value="Genomic_DNA"/>
</dbReference>
<dbReference type="Pfam" id="PF06305">
    <property type="entry name" value="LapA_dom"/>
    <property type="match status" value="1"/>
</dbReference>